<dbReference type="Proteomes" id="UP000004892">
    <property type="component" value="Unassembled WGS sequence"/>
</dbReference>
<evidence type="ECO:0000256" key="5">
    <source>
        <dbReference type="ARBA" id="ARBA00023136"/>
    </source>
</evidence>
<feature type="transmembrane region" description="Helical" evidence="6">
    <location>
        <begin position="254"/>
        <end position="275"/>
    </location>
</feature>
<dbReference type="PANTHER" id="PTHR23513:SF6">
    <property type="entry name" value="MAJOR FACILITATOR SUPERFAMILY ASSOCIATED DOMAIN-CONTAINING PROTEIN"/>
    <property type="match status" value="1"/>
</dbReference>
<proteinExistence type="predicted"/>
<dbReference type="RefSeq" id="WP_009136411.1">
    <property type="nucleotide sequence ID" value="NZ_JH594596.1"/>
</dbReference>
<evidence type="ECO:0000256" key="4">
    <source>
        <dbReference type="ARBA" id="ARBA00022989"/>
    </source>
</evidence>
<keyword evidence="2" id="KW-1003">Cell membrane</keyword>
<keyword evidence="5 6" id="KW-0472">Membrane</keyword>
<keyword evidence="3 6" id="KW-0812">Transmembrane</keyword>
<dbReference type="STRING" id="742817.HMPREF9449_01263"/>
<keyword evidence="4 6" id="KW-1133">Transmembrane helix</keyword>
<dbReference type="Pfam" id="PF07690">
    <property type="entry name" value="MFS_1"/>
    <property type="match status" value="1"/>
</dbReference>
<dbReference type="GO" id="GO:0022857">
    <property type="term" value="F:transmembrane transporter activity"/>
    <property type="evidence" value="ECO:0007669"/>
    <property type="project" value="InterPro"/>
</dbReference>
<dbReference type="EMBL" id="ADMC01000018">
    <property type="protein sequence ID" value="EHP48189.1"/>
    <property type="molecule type" value="Genomic_DNA"/>
</dbReference>
<evidence type="ECO:0000256" key="6">
    <source>
        <dbReference type="SAM" id="Phobius"/>
    </source>
</evidence>
<evidence type="ECO:0000259" key="7">
    <source>
        <dbReference type="PROSITE" id="PS50850"/>
    </source>
</evidence>
<dbReference type="SUPFAM" id="SSF103473">
    <property type="entry name" value="MFS general substrate transporter"/>
    <property type="match status" value="1"/>
</dbReference>
<dbReference type="PANTHER" id="PTHR23513">
    <property type="entry name" value="INTEGRAL MEMBRANE EFFLUX PROTEIN-RELATED"/>
    <property type="match status" value="1"/>
</dbReference>
<dbReference type="GO" id="GO:0005886">
    <property type="term" value="C:plasma membrane"/>
    <property type="evidence" value="ECO:0007669"/>
    <property type="project" value="UniProtKB-SubCell"/>
</dbReference>
<feature type="transmembrane region" description="Helical" evidence="6">
    <location>
        <begin position="307"/>
        <end position="332"/>
    </location>
</feature>
<evidence type="ECO:0000313" key="9">
    <source>
        <dbReference type="Proteomes" id="UP000004892"/>
    </source>
</evidence>
<evidence type="ECO:0000256" key="1">
    <source>
        <dbReference type="ARBA" id="ARBA00004651"/>
    </source>
</evidence>
<dbReference type="CDD" id="cd06173">
    <property type="entry name" value="MFS_MefA_like"/>
    <property type="match status" value="1"/>
</dbReference>
<feature type="transmembrane region" description="Helical" evidence="6">
    <location>
        <begin position="221"/>
        <end position="242"/>
    </location>
</feature>
<comment type="subcellular location">
    <subcellularLocation>
        <location evidence="1">Cell membrane</location>
        <topology evidence="1">Multi-pass membrane protein</topology>
    </subcellularLocation>
</comment>
<organism evidence="8 9">
    <name type="scientific">Odoribacter laneus YIT 12061</name>
    <dbReference type="NCBI Taxonomy" id="742817"/>
    <lineage>
        <taxon>Bacteria</taxon>
        <taxon>Pseudomonadati</taxon>
        <taxon>Bacteroidota</taxon>
        <taxon>Bacteroidia</taxon>
        <taxon>Bacteroidales</taxon>
        <taxon>Odoribacteraceae</taxon>
        <taxon>Odoribacter</taxon>
    </lineage>
</organism>
<keyword evidence="9" id="KW-1185">Reference proteome</keyword>
<evidence type="ECO:0000256" key="3">
    <source>
        <dbReference type="ARBA" id="ARBA00022692"/>
    </source>
</evidence>
<dbReference type="PATRIC" id="fig|742817.3.peg.1341"/>
<feature type="transmembrane region" description="Helical" evidence="6">
    <location>
        <begin position="344"/>
        <end position="370"/>
    </location>
</feature>
<dbReference type="AlphaFoldDB" id="H1DG77"/>
<evidence type="ECO:0000256" key="2">
    <source>
        <dbReference type="ARBA" id="ARBA00022475"/>
    </source>
</evidence>
<feature type="transmembrane region" description="Helical" evidence="6">
    <location>
        <begin position="165"/>
        <end position="185"/>
    </location>
</feature>
<accession>H1DG77</accession>
<reference evidence="8 9" key="1">
    <citation type="submission" date="2012-01" db="EMBL/GenBank/DDBJ databases">
        <title>The Genome Sequence of Odoribacter laneus YIT 12061.</title>
        <authorList>
            <consortium name="The Broad Institute Genome Sequencing Platform"/>
            <person name="Earl A."/>
            <person name="Ward D."/>
            <person name="Feldgarden M."/>
            <person name="Gevers D."/>
            <person name="Morotomi M."/>
            <person name="Young S.K."/>
            <person name="Zeng Q."/>
            <person name="Gargeya S."/>
            <person name="Fitzgerald M."/>
            <person name="Haas B."/>
            <person name="Abouelleil A."/>
            <person name="Alvarado L."/>
            <person name="Arachchi H.M."/>
            <person name="Berlin A."/>
            <person name="Chapman S.B."/>
            <person name="Gearin G."/>
            <person name="Goldberg J."/>
            <person name="Griggs A."/>
            <person name="Gujja S."/>
            <person name="Hansen M."/>
            <person name="Heiman D."/>
            <person name="Howarth C."/>
            <person name="Larimer J."/>
            <person name="Lui A."/>
            <person name="MacDonald P.J.P."/>
            <person name="McCowen C."/>
            <person name="Montmayeur A."/>
            <person name="Murphy C."/>
            <person name="Neiman D."/>
            <person name="Pearson M."/>
            <person name="Priest M."/>
            <person name="Roberts A."/>
            <person name="Saif S."/>
            <person name="Shea T."/>
            <person name="Sisk P."/>
            <person name="Stolte C."/>
            <person name="Sykes S."/>
            <person name="Wortman J."/>
            <person name="Nusbaum C."/>
            <person name="Birren B."/>
        </authorList>
    </citation>
    <scope>NUCLEOTIDE SEQUENCE [LARGE SCALE GENOMIC DNA]</scope>
    <source>
        <strain evidence="8 9">YIT 12061</strain>
    </source>
</reference>
<dbReference type="GeneID" id="98068842"/>
<feature type="transmembrane region" description="Helical" evidence="6">
    <location>
        <begin position="376"/>
        <end position="397"/>
    </location>
</feature>
<feature type="transmembrane region" description="Helical" evidence="6">
    <location>
        <begin position="12"/>
        <end position="33"/>
    </location>
</feature>
<gene>
    <name evidence="8" type="ORF">HMPREF9449_01263</name>
</gene>
<dbReference type="InterPro" id="IPR020846">
    <property type="entry name" value="MFS_dom"/>
</dbReference>
<protein>
    <recommendedName>
        <fullName evidence="7">Major facilitator superfamily (MFS) profile domain-containing protein</fullName>
    </recommendedName>
</protein>
<dbReference type="InterPro" id="IPR011701">
    <property type="entry name" value="MFS"/>
</dbReference>
<feature type="domain" description="Major facilitator superfamily (MFS) profile" evidence="7">
    <location>
        <begin position="7"/>
        <end position="397"/>
    </location>
</feature>
<feature type="transmembrane region" description="Helical" evidence="6">
    <location>
        <begin position="74"/>
        <end position="95"/>
    </location>
</feature>
<sequence length="414" mass="44914">MESWKRKFAIIWTGQLFSILSSAIVGYAVVFWISMETRSAEVLSLAVMATLLPQALLGPLAGVYVDRWKRKRTLIAADMFVAFCSLILGLLFYFGKAELGYIYLLLALRSVGSAFHSPAMQAAIPLLAPETELMRISGVNQAIQSVCSIAGPALGALFITSFNMTVVMLLDVAGALIACTALLFVTIPDPVVKEQVDKKSVVREMKAGIREVRRHKGLGELMGISVMVTFILMPIATLFPLMTVNHFGGDTYQMSLVEIVWGSGMLVGGLILGLWKIKIRKVILINISYLVLGLYMLFSGLLPPQDFMVFVILTAIGGISAPFYSSPFTALLQTHIPSSALGRVFSLFGSLSLLPSMLGLLATGFIADSIGISRSFVWGGILILGLGILSFFIPSIMQLERKKKFKNSGGLPLC</sequence>
<feature type="transmembrane region" description="Helical" evidence="6">
    <location>
        <begin position="45"/>
        <end position="65"/>
    </location>
</feature>
<name>H1DG77_9BACT</name>
<dbReference type="eggNOG" id="COG2270">
    <property type="taxonomic scope" value="Bacteria"/>
</dbReference>
<dbReference type="Gene3D" id="1.20.1250.20">
    <property type="entry name" value="MFS general substrate transporter like domains"/>
    <property type="match status" value="1"/>
</dbReference>
<feature type="transmembrane region" description="Helical" evidence="6">
    <location>
        <begin position="282"/>
        <end position="301"/>
    </location>
</feature>
<dbReference type="PROSITE" id="PS50850">
    <property type="entry name" value="MFS"/>
    <property type="match status" value="1"/>
</dbReference>
<dbReference type="HOGENOM" id="CLU_034180_16_0_10"/>
<dbReference type="InterPro" id="IPR036259">
    <property type="entry name" value="MFS_trans_sf"/>
</dbReference>
<comment type="caution">
    <text evidence="8">The sequence shown here is derived from an EMBL/GenBank/DDBJ whole genome shotgun (WGS) entry which is preliminary data.</text>
</comment>
<evidence type="ECO:0000313" key="8">
    <source>
        <dbReference type="EMBL" id="EHP48189.1"/>
    </source>
</evidence>